<keyword evidence="4" id="KW-1185">Reference proteome</keyword>
<evidence type="ECO:0000313" key="3">
    <source>
        <dbReference type="EMBL" id="GGS21000.1"/>
    </source>
</evidence>
<reference evidence="3" key="2">
    <citation type="submission" date="2020-09" db="EMBL/GenBank/DDBJ databases">
        <authorList>
            <person name="Sun Q."/>
            <person name="Ohkuma M."/>
        </authorList>
    </citation>
    <scope>NUCLEOTIDE SEQUENCE</scope>
    <source>
        <strain evidence="3">JCM 3276</strain>
    </source>
</reference>
<sequence>MLPVRTSPLVASLATALLVVGACATTTAGQPESAGPASRTQAEPTRGTTTEPAQETPLAAVEPCDLLTAAGQSAMAVTGEGQSRKVGSARYCEWRVRKGSVRDSYTISVGVWEGLSIDGAVSERPVRPLRVNSRAAVEGIGVQGGSCFVALAVTDSSRVDAAVVGDDGEKLCPLALELAELVEPELP</sequence>
<dbReference type="InterPro" id="IPR024520">
    <property type="entry name" value="DUF3558"/>
</dbReference>
<dbReference type="Proteomes" id="UP000660680">
    <property type="component" value="Unassembled WGS sequence"/>
</dbReference>
<evidence type="ECO:0000256" key="2">
    <source>
        <dbReference type="SAM" id="SignalP"/>
    </source>
</evidence>
<feature type="region of interest" description="Disordered" evidence="1">
    <location>
        <begin position="28"/>
        <end position="58"/>
    </location>
</feature>
<name>A0A918G6A9_9PSEU</name>
<evidence type="ECO:0000256" key="1">
    <source>
        <dbReference type="SAM" id="MobiDB-lite"/>
    </source>
</evidence>
<accession>A0A918G6A9</accession>
<dbReference type="AlphaFoldDB" id="A0A918G6A9"/>
<evidence type="ECO:0000313" key="4">
    <source>
        <dbReference type="Proteomes" id="UP000660680"/>
    </source>
</evidence>
<feature type="compositionally biased region" description="Polar residues" evidence="1">
    <location>
        <begin position="38"/>
        <end position="53"/>
    </location>
</feature>
<feature type="chain" id="PRO_5037203474" description="DUF3558 domain-containing protein" evidence="2">
    <location>
        <begin position="25"/>
        <end position="187"/>
    </location>
</feature>
<protein>
    <recommendedName>
        <fullName evidence="5">DUF3558 domain-containing protein</fullName>
    </recommendedName>
</protein>
<keyword evidence="2" id="KW-0732">Signal</keyword>
<gene>
    <name evidence="3" type="ORF">GCM10010171_12100</name>
</gene>
<evidence type="ECO:0008006" key="5">
    <source>
        <dbReference type="Google" id="ProtNLM"/>
    </source>
</evidence>
<dbReference type="PROSITE" id="PS51257">
    <property type="entry name" value="PROKAR_LIPOPROTEIN"/>
    <property type="match status" value="1"/>
</dbReference>
<organism evidence="3 4">
    <name type="scientific">Actinokineospora fastidiosa</name>
    <dbReference type="NCBI Taxonomy" id="1816"/>
    <lineage>
        <taxon>Bacteria</taxon>
        <taxon>Bacillati</taxon>
        <taxon>Actinomycetota</taxon>
        <taxon>Actinomycetes</taxon>
        <taxon>Pseudonocardiales</taxon>
        <taxon>Pseudonocardiaceae</taxon>
        <taxon>Actinokineospora</taxon>
    </lineage>
</organism>
<feature type="signal peptide" evidence="2">
    <location>
        <begin position="1"/>
        <end position="24"/>
    </location>
</feature>
<dbReference type="EMBL" id="BMRB01000001">
    <property type="protein sequence ID" value="GGS21000.1"/>
    <property type="molecule type" value="Genomic_DNA"/>
</dbReference>
<reference evidence="3" key="1">
    <citation type="journal article" date="2014" name="Int. J. Syst. Evol. Microbiol.">
        <title>Complete genome sequence of Corynebacterium casei LMG S-19264T (=DSM 44701T), isolated from a smear-ripened cheese.</title>
        <authorList>
            <consortium name="US DOE Joint Genome Institute (JGI-PGF)"/>
            <person name="Walter F."/>
            <person name="Albersmeier A."/>
            <person name="Kalinowski J."/>
            <person name="Ruckert C."/>
        </authorList>
    </citation>
    <scope>NUCLEOTIDE SEQUENCE</scope>
    <source>
        <strain evidence="3">JCM 3276</strain>
    </source>
</reference>
<comment type="caution">
    <text evidence="3">The sequence shown here is derived from an EMBL/GenBank/DDBJ whole genome shotgun (WGS) entry which is preliminary data.</text>
</comment>
<proteinExistence type="predicted"/>
<dbReference type="Pfam" id="PF12079">
    <property type="entry name" value="DUF3558"/>
    <property type="match status" value="1"/>
</dbReference>